<evidence type="ECO:0000256" key="1">
    <source>
        <dbReference type="ARBA" id="ARBA00022723"/>
    </source>
</evidence>
<keyword evidence="3" id="KW-0862">Zinc</keyword>
<dbReference type="InterPro" id="IPR000315">
    <property type="entry name" value="Znf_B-box"/>
</dbReference>
<evidence type="ECO:0000256" key="4">
    <source>
        <dbReference type="PROSITE-ProRule" id="PRU00024"/>
    </source>
</evidence>
<dbReference type="GeneTree" id="ENSGT00970000193381"/>
<dbReference type="PANTHER" id="PTHR24103">
    <property type="entry name" value="E3 UBIQUITIN-PROTEIN LIGASE TRIM"/>
    <property type="match status" value="1"/>
</dbReference>
<dbReference type="InterPro" id="IPR001870">
    <property type="entry name" value="B30.2/SPRY"/>
</dbReference>
<dbReference type="InterPro" id="IPR006574">
    <property type="entry name" value="PRY"/>
</dbReference>
<evidence type="ECO:0000259" key="8">
    <source>
        <dbReference type="PROSITE" id="PS50188"/>
    </source>
</evidence>
<feature type="domain" description="B30.2/SPRY" evidence="8">
    <location>
        <begin position="299"/>
        <end position="487"/>
    </location>
</feature>
<feature type="coiled-coil region" evidence="5">
    <location>
        <begin position="125"/>
        <end position="152"/>
    </location>
</feature>
<dbReference type="Gene3D" id="3.30.40.10">
    <property type="entry name" value="Zinc/RING finger domain, C3HC4 (zinc finger)"/>
    <property type="match status" value="1"/>
</dbReference>
<dbReference type="GO" id="GO:0008270">
    <property type="term" value="F:zinc ion binding"/>
    <property type="evidence" value="ECO:0007669"/>
    <property type="project" value="UniProtKB-KW"/>
</dbReference>
<dbReference type="InterPro" id="IPR003877">
    <property type="entry name" value="SPRY_dom"/>
</dbReference>
<dbReference type="InterPro" id="IPR003879">
    <property type="entry name" value="Butyrophylin_SPRY"/>
</dbReference>
<proteinExistence type="predicted"/>
<evidence type="ECO:0008006" key="11">
    <source>
        <dbReference type="Google" id="ProtNLM"/>
    </source>
</evidence>
<organism evidence="9 10">
    <name type="scientific">Amphilophus citrinellus</name>
    <name type="common">Midas cichlid</name>
    <name type="synonym">Cichlasoma citrinellum</name>
    <dbReference type="NCBI Taxonomy" id="61819"/>
    <lineage>
        <taxon>Eukaryota</taxon>
        <taxon>Metazoa</taxon>
        <taxon>Chordata</taxon>
        <taxon>Craniata</taxon>
        <taxon>Vertebrata</taxon>
        <taxon>Euteleostomi</taxon>
        <taxon>Actinopterygii</taxon>
        <taxon>Neopterygii</taxon>
        <taxon>Teleostei</taxon>
        <taxon>Neoteleostei</taxon>
        <taxon>Acanthomorphata</taxon>
        <taxon>Ovalentaria</taxon>
        <taxon>Cichlomorphae</taxon>
        <taxon>Cichliformes</taxon>
        <taxon>Cichlidae</taxon>
        <taxon>New World cichlids</taxon>
        <taxon>Cichlasomatinae</taxon>
        <taxon>Heroini</taxon>
        <taxon>Amphilophus</taxon>
    </lineage>
</organism>
<evidence type="ECO:0000256" key="3">
    <source>
        <dbReference type="ARBA" id="ARBA00022833"/>
    </source>
</evidence>
<dbReference type="SUPFAM" id="SSF57850">
    <property type="entry name" value="RING/U-box"/>
    <property type="match status" value="1"/>
</dbReference>
<evidence type="ECO:0000313" key="9">
    <source>
        <dbReference type="Ensembl" id="ENSACIP00000025157.1"/>
    </source>
</evidence>
<dbReference type="InterPro" id="IPR017907">
    <property type="entry name" value="Znf_RING_CS"/>
</dbReference>
<reference evidence="9" key="1">
    <citation type="submission" date="2025-08" db="UniProtKB">
        <authorList>
            <consortium name="Ensembl"/>
        </authorList>
    </citation>
    <scope>IDENTIFICATION</scope>
</reference>
<dbReference type="SMART" id="SM00184">
    <property type="entry name" value="RING"/>
    <property type="match status" value="1"/>
</dbReference>
<reference evidence="9" key="2">
    <citation type="submission" date="2025-09" db="UniProtKB">
        <authorList>
            <consortium name="Ensembl"/>
        </authorList>
    </citation>
    <scope>IDENTIFICATION</scope>
</reference>
<dbReference type="SUPFAM" id="SSF49899">
    <property type="entry name" value="Concanavalin A-like lectins/glucanases"/>
    <property type="match status" value="1"/>
</dbReference>
<dbReference type="InterPro" id="IPR013083">
    <property type="entry name" value="Znf_RING/FYVE/PHD"/>
</dbReference>
<keyword evidence="1" id="KW-0479">Metal-binding</keyword>
<dbReference type="InterPro" id="IPR013320">
    <property type="entry name" value="ConA-like_dom_sf"/>
</dbReference>
<dbReference type="PROSITE" id="PS50188">
    <property type="entry name" value="B302_SPRY"/>
    <property type="match status" value="1"/>
</dbReference>
<dbReference type="Pfam" id="PF00643">
    <property type="entry name" value="zf-B_box"/>
    <property type="match status" value="1"/>
</dbReference>
<dbReference type="FunFam" id="2.60.120.920:FF:000004">
    <property type="entry name" value="Butyrophilin subfamily 1 member A1"/>
    <property type="match status" value="1"/>
</dbReference>
<evidence type="ECO:0000313" key="10">
    <source>
        <dbReference type="Proteomes" id="UP000261340"/>
    </source>
</evidence>
<dbReference type="InterPro" id="IPR027370">
    <property type="entry name" value="Znf-RING_euk"/>
</dbReference>
<dbReference type="Gene3D" id="2.60.120.920">
    <property type="match status" value="1"/>
</dbReference>
<dbReference type="Gene3D" id="3.30.160.60">
    <property type="entry name" value="Classic Zinc Finger"/>
    <property type="match status" value="1"/>
</dbReference>
<dbReference type="InterPro" id="IPR001841">
    <property type="entry name" value="Znf_RING"/>
</dbReference>
<dbReference type="Pfam" id="PF13445">
    <property type="entry name" value="zf-RING_UBOX"/>
    <property type="match status" value="1"/>
</dbReference>
<dbReference type="InterPro" id="IPR050143">
    <property type="entry name" value="TRIM/RBCC"/>
</dbReference>
<dbReference type="AlphaFoldDB" id="A0A3Q0SQV2"/>
<evidence type="ECO:0000259" key="6">
    <source>
        <dbReference type="PROSITE" id="PS50089"/>
    </source>
</evidence>
<dbReference type="SUPFAM" id="SSF57845">
    <property type="entry name" value="B-box zinc-binding domain"/>
    <property type="match status" value="1"/>
</dbReference>
<dbReference type="Ensembl" id="ENSACIT00000025816.1">
    <property type="protein sequence ID" value="ENSACIP00000025157.1"/>
    <property type="gene ID" value="ENSACIG00000019408.1"/>
</dbReference>
<dbReference type="SMART" id="SM00449">
    <property type="entry name" value="SPRY"/>
    <property type="match status" value="1"/>
</dbReference>
<dbReference type="STRING" id="61819.ENSACIP00000025157"/>
<evidence type="ECO:0000256" key="5">
    <source>
        <dbReference type="SAM" id="Coils"/>
    </source>
</evidence>
<dbReference type="SMART" id="SM00336">
    <property type="entry name" value="BBOX"/>
    <property type="match status" value="1"/>
</dbReference>
<feature type="domain" description="B box-type" evidence="7">
    <location>
        <begin position="83"/>
        <end position="124"/>
    </location>
</feature>
<dbReference type="SMART" id="SM00589">
    <property type="entry name" value="PRY"/>
    <property type="match status" value="1"/>
</dbReference>
<dbReference type="PRINTS" id="PR01407">
    <property type="entry name" value="BUTYPHLNCDUF"/>
</dbReference>
<sequence length="498" mass="57863">MYNQMSSQTEQELCCPVCHDIFRDPVILSCCHSFCKDCLQMWWKEKTTHTCPLCMKIPSSSNPPVSLVLKNLCEAMLQEKAARGEALCSLHSEKLKLFCLNHEEPACLVCRDSKAHNNHRFRPIEEAAQDLKEKLQISLQCLQEKLKLFESMKANSELTVEHNRMQPLKELKMITEGIKEQFDQTAEHINVQAQQTERQIKEQFKKFQQFLHEEEEARIAALREEEEQKSQIMKKKIDDLNRKTEVLSETIRATQEELRADDVPFLQNYRATLNRVQQRPLEEDPQLVSGALIDVAKHVGNLAYNIWKKMKEMVSYTPVILDPNSAELHLILSEDLSTVSLGETQQLPDNPERFNYDLMVLGSEGFDSGIHSWDVEIRDDQFWGFGVLKESVNRKGQVQSGFWQLCLNERKYVAYSPPVTYKVLSVKKLQRVRVQLDYNRGKLSFFDLDTNSHIHTFKHTFTEKLFPYFGTEKEPLKILPLTIKQPVKILEIKCVTTK</sequence>
<keyword evidence="10" id="KW-1185">Reference proteome</keyword>
<keyword evidence="5" id="KW-0175">Coiled coil</keyword>
<evidence type="ECO:0000256" key="2">
    <source>
        <dbReference type="ARBA" id="ARBA00022771"/>
    </source>
</evidence>
<keyword evidence="2 4" id="KW-0863">Zinc-finger</keyword>
<feature type="coiled-coil region" evidence="5">
    <location>
        <begin position="179"/>
        <end position="257"/>
    </location>
</feature>
<dbReference type="PROSITE" id="PS00518">
    <property type="entry name" value="ZF_RING_1"/>
    <property type="match status" value="1"/>
</dbReference>
<dbReference type="Pfam" id="PF13765">
    <property type="entry name" value="PRY"/>
    <property type="match status" value="1"/>
</dbReference>
<dbReference type="Pfam" id="PF00622">
    <property type="entry name" value="SPRY"/>
    <property type="match status" value="1"/>
</dbReference>
<protein>
    <recommendedName>
        <fullName evidence="11">Zinc-binding protein A33-like</fullName>
    </recommendedName>
</protein>
<evidence type="ECO:0000259" key="7">
    <source>
        <dbReference type="PROSITE" id="PS50119"/>
    </source>
</evidence>
<dbReference type="Proteomes" id="UP000261340">
    <property type="component" value="Unplaced"/>
</dbReference>
<accession>A0A3Q0SQV2</accession>
<dbReference type="InterPro" id="IPR043136">
    <property type="entry name" value="B30.2/SPRY_sf"/>
</dbReference>
<feature type="domain" description="RING-type" evidence="6">
    <location>
        <begin position="15"/>
        <end position="54"/>
    </location>
</feature>
<dbReference type="PROSITE" id="PS50119">
    <property type="entry name" value="ZF_BBOX"/>
    <property type="match status" value="1"/>
</dbReference>
<dbReference type="PROSITE" id="PS50089">
    <property type="entry name" value="ZF_RING_2"/>
    <property type="match status" value="1"/>
</dbReference>
<name>A0A3Q0SQV2_AMPCI</name>
<dbReference type="CDD" id="cd12893">
    <property type="entry name" value="SPRY_PRY_TRIM35"/>
    <property type="match status" value="1"/>
</dbReference>